<feature type="domain" description="Enoyl reductase (ER)" evidence="1">
    <location>
        <begin position="15"/>
        <end position="354"/>
    </location>
</feature>
<dbReference type="InterPro" id="IPR042633">
    <property type="entry name" value="CRYZL1"/>
</dbReference>
<reference evidence="2" key="3">
    <citation type="submission" date="2023-05" db="EMBL/GenBank/DDBJ databases">
        <authorList>
            <person name="Smith C.H."/>
        </authorList>
    </citation>
    <scope>NUCLEOTIDE SEQUENCE</scope>
    <source>
        <strain evidence="2">CHS0354</strain>
        <tissue evidence="2">Mantle</tissue>
    </source>
</reference>
<dbReference type="PANTHER" id="PTHR44461:SF1">
    <property type="entry name" value="QUINONE OXIDOREDUCTASE-LIKE PROTEIN 1"/>
    <property type="match status" value="1"/>
</dbReference>
<dbReference type="SMART" id="SM00829">
    <property type="entry name" value="PKS_ER"/>
    <property type="match status" value="1"/>
</dbReference>
<organism evidence="2 3">
    <name type="scientific">Potamilus streckersoni</name>
    <dbReference type="NCBI Taxonomy" id="2493646"/>
    <lineage>
        <taxon>Eukaryota</taxon>
        <taxon>Metazoa</taxon>
        <taxon>Spiralia</taxon>
        <taxon>Lophotrochozoa</taxon>
        <taxon>Mollusca</taxon>
        <taxon>Bivalvia</taxon>
        <taxon>Autobranchia</taxon>
        <taxon>Heteroconchia</taxon>
        <taxon>Palaeoheterodonta</taxon>
        <taxon>Unionida</taxon>
        <taxon>Unionoidea</taxon>
        <taxon>Unionidae</taxon>
        <taxon>Ambleminae</taxon>
        <taxon>Lampsilini</taxon>
        <taxon>Potamilus</taxon>
    </lineage>
</organism>
<accession>A0AAE0W6I4</accession>
<dbReference type="Pfam" id="PF00107">
    <property type="entry name" value="ADH_zinc_N"/>
    <property type="match status" value="1"/>
</dbReference>
<dbReference type="InterPro" id="IPR013154">
    <property type="entry name" value="ADH-like_N"/>
</dbReference>
<dbReference type="InterPro" id="IPR020843">
    <property type="entry name" value="ER"/>
</dbReference>
<dbReference type="Gene3D" id="3.90.180.10">
    <property type="entry name" value="Medium-chain alcohol dehydrogenases, catalytic domain"/>
    <property type="match status" value="1"/>
</dbReference>
<proteinExistence type="predicted"/>
<dbReference type="InterPro" id="IPR011032">
    <property type="entry name" value="GroES-like_sf"/>
</dbReference>
<comment type="caution">
    <text evidence="2">The sequence shown here is derived from an EMBL/GenBank/DDBJ whole genome shotgun (WGS) entry which is preliminary data.</text>
</comment>
<dbReference type="Proteomes" id="UP001195483">
    <property type="component" value="Unassembled WGS sequence"/>
</dbReference>
<dbReference type="InterPro" id="IPR013149">
    <property type="entry name" value="ADH-like_C"/>
</dbReference>
<dbReference type="GO" id="GO:0016491">
    <property type="term" value="F:oxidoreductase activity"/>
    <property type="evidence" value="ECO:0007669"/>
    <property type="project" value="InterPro"/>
</dbReference>
<reference evidence="2" key="2">
    <citation type="journal article" date="2021" name="Genome Biol. Evol.">
        <title>Developing a high-quality reference genome for a parasitic bivalve with doubly uniparental inheritance (Bivalvia: Unionida).</title>
        <authorList>
            <person name="Smith C.H."/>
        </authorList>
    </citation>
    <scope>NUCLEOTIDE SEQUENCE</scope>
    <source>
        <strain evidence="2">CHS0354</strain>
        <tissue evidence="2">Mantle</tissue>
    </source>
</reference>
<keyword evidence="3" id="KW-1185">Reference proteome</keyword>
<dbReference type="CDD" id="cd05195">
    <property type="entry name" value="enoyl_red"/>
    <property type="match status" value="1"/>
</dbReference>
<evidence type="ECO:0000259" key="1">
    <source>
        <dbReference type="SMART" id="SM00829"/>
    </source>
</evidence>
<dbReference type="Pfam" id="PF08240">
    <property type="entry name" value="ADH_N"/>
    <property type="match status" value="1"/>
</dbReference>
<protein>
    <recommendedName>
        <fullName evidence="1">Enoyl reductase (ER) domain-containing protein</fullName>
    </recommendedName>
</protein>
<reference evidence="2" key="1">
    <citation type="journal article" date="2021" name="Genome Biol. Evol.">
        <title>A High-Quality Reference Genome for a Parasitic Bivalve with Doubly Uniparental Inheritance (Bivalvia: Unionida).</title>
        <authorList>
            <person name="Smith C.H."/>
        </authorList>
    </citation>
    <scope>NUCLEOTIDE SEQUENCE</scope>
    <source>
        <strain evidence="2">CHS0354</strain>
    </source>
</reference>
<sequence length="356" mass="38930">MKTVRRTISKEQNLSVSSSFSIENVDTPVPGKNEVLVEVKACGLSIVNQKVITEVFQNQPRETFGVGQDVSGVVSKVGDDVSYVSVGEEVVGILPLDSKYSGCAEFCVFNQYDIVKKPPMLSHEAAAAGIGDCMKAYTSLHYQAKVCGGDTVLVIDGAAPFGNVAVQLARIWGAKVIATVSSQEEKSYLETLQPPIGQVIELNQRNNILVSSLMEETGGVGVDVIIDNGVRMFINEEDVKLMSERYSRPVPHKNDIISCLGIGGKWITSQMDLQLDPPDSQQLFLRGASISFLFEQAWTISYAQQGRYQHILLDAIDKMDRGIIKCKIAKTVSLEESVEALRQLQDKPVGKAVMVR</sequence>
<dbReference type="EMBL" id="JAEAOA010001549">
    <property type="protein sequence ID" value="KAK3603316.1"/>
    <property type="molecule type" value="Genomic_DNA"/>
</dbReference>
<dbReference type="PANTHER" id="PTHR44461">
    <property type="entry name" value="QUINONE OXIDOREDUCTASE-LIKE PROTEIN 1"/>
    <property type="match status" value="1"/>
</dbReference>
<evidence type="ECO:0000313" key="3">
    <source>
        <dbReference type="Proteomes" id="UP001195483"/>
    </source>
</evidence>
<dbReference type="AlphaFoldDB" id="A0AAE0W6I4"/>
<dbReference type="SUPFAM" id="SSF51735">
    <property type="entry name" value="NAD(P)-binding Rossmann-fold domains"/>
    <property type="match status" value="1"/>
</dbReference>
<evidence type="ECO:0000313" key="2">
    <source>
        <dbReference type="EMBL" id="KAK3603316.1"/>
    </source>
</evidence>
<name>A0AAE0W6I4_9BIVA</name>
<dbReference type="SUPFAM" id="SSF50129">
    <property type="entry name" value="GroES-like"/>
    <property type="match status" value="1"/>
</dbReference>
<dbReference type="InterPro" id="IPR036291">
    <property type="entry name" value="NAD(P)-bd_dom_sf"/>
</dbReference>
<dbReference type="Gene3D" id="3.40.50.720">
    <property type="entry name" value="NAD(P)-binding Rossmann-like Domain"/>
    <property type="match status" value="1"/>
</dbReference>
<gene>
    <name evidence="2" type="ORF">CHS0354_025921</name>
</gene>